<evidence type="ECO:0000313" key="1">
    <source>
        <dbReference type="EMBL" id="PJB16188.1"/>
    </source>
</evidence>
<name>A0A2M8AEZ4_9BACT</name>
<evidence type="ECO:0000313" key="2">
    <source>
        <dbReference type="Proteomes" id="UP000230611"/>
    </source>
</evidence>
<protein>
    <submittedName>
        <fullName evidence="1">Uncharacterized protein</fullName>
    </submittedName>
</protein>
<comment type="caution">
    <text evidence="1">The sequence shown here is derived from an EMBL/GenBank/DDBJ whole genome shotgun (WGS) entry which is preliminary data.</text>
</comment>
<organism evidence="1 2">
    <name type="scientific">Candidatus Falkowbacteria bacterium CG_4_9_14_3_um_filter_38_19</name>
    <dbReference type="NCBI Taxonomy" id="1974559"/>
    <lineage>
        <taxon>Bacteria</taxon>
        <taxon>Candidatus Falkowiibacteriota</taxon>
    </lineage>
</organism>
<sequence length="203" mass="23826">MTKEEITTIDIILYALYLEGGKAEKIDTEDIVLRCFKLSPSRFSWIKYPRYPSLESVRRPLIKVRSKEHGSLVQGRHGKTKEDQVSEGWIFTPKGIEWIENNKNRIESLLKIKQKPHKRILIDKKIFEYKNSNAFKKFKKDKDCKNILPYEFTDFLNASLDSPPSILRDRLDKIRAIAATAKEQEIINFTNMAEKYFSNLLKI</sequence>
<gene>
    <name evidence="1" type="ORF">CO116_02475</name>
</gene>
<dbReference type="Proteomes" id="UP000230611">
    <property type="component" value="Unassembled WGS sequence"/>
</dbReference>
<proteinExistence type="predicted"/>
<dbReference type="AlphaFoldDB" id="A0A2M8AEZ4"/>
<dbReference type="EMBL" id="PFUO01000111">
    <property type="protein sequence ID" value="PJB16188.1"/>
    <property type="molecule type" value="Genomic_DNA"/>
</dbReference>
<reference evidence="2" key="1">
    <citation type="submission" date="2017-09" db="EMBL/GenBank/DDBJ databases">
        <title>Depth-based differentiation of microbial function through sediment-hosted aquifers and enrichment of novel symbionts in the deep terrestrial subsurface.</title>
        <authorList>
            <person name="Probst A.J."/>
            <person name="Ladd B."/>
            <person name="Jarett J.K."/>
            <person name="Geller-Mcgrath D.E."/>
            <person name="Sieber C.M.K."/>
            <person name="Emerson J.B."/>
            <person name="Anantharaman K."/>
            <person name="Thomas B.C."/>
            <person name="Malmstrom R."/>
            <person name="Stieglmeier M."/>
            <person name="Klingl A."/>
            <person name="Woyke T."/>
            <person name="Ryan C.M."/>
            <person name="Banfield J.F."/>
        </authorList>
    </citation>
    <scope>NUCLEOTIDE SEQUENCE [LARGE SCALE GENOMIC DNA]</scope>
</reference>
<accession>A0A2M8AEZ4</accession>